<feature type="repeat" description="WD" evidence="3">
    <location>
        <begin position="91"/>
        <end position="132"/>
    </location>
</feature>
<reference evidence="5" key="2">
    <citation type="submission" date="2015-01" db="EMBL/GenBank/DDBJ databases">
        <title>Evolutionary Origins and Diversification of the Mycorrhizal Mutualists.</title>
        <authorList>
            <consortium name="DOE Joint Genome Institute"/>
            <consortium name="Mycorrhizal Genomics Consortium"/>
            <person name="Kohler A."/>
            <person name="Kuo A."/>
            <person name="Nagy L.G."/>
            <person name="Floudas D."/>
            <person name="Copeland A."/>
            <person name="Barry K.W."/>
            <person name="Cichocki N."/>
            <person name="Veneault-Fourrey C."/>
            <person name="LaButti K."/>
            <person name="Lindquist E.A."/>
            <person name="Lipzen A."/>
            <person name="Lundell T."/>
            <person name="Morin E."/>
            <person name="Murat C."/>
            <person name="Riley R."/>
            <person name="Ohm R."/>
            <person name="Sun H."/>
            <person name="Tunlid A."/>
            <person name="Henrissat B."/>
            <person name="Grigoriev I.V."/>
            <person name="Hibbett D.S."/>
            <person name="Martin F."/>
        </authorList>
    </citation>
    <scope>NUCLEOTIDE SEQUENCE [LARGE SCALE GENOMIC DNA]</scope>
    <source>
        <strain evidence="5">Ve08.2h10</strain>
    </source>
</reference>
<dbReference type="PROSITE" id="PS00678">
    <property type="entry name" value="WD_REPEATS_1"/>
    <property type="match status" value="1"/>
</dbReference>
<dbReference type="HOGENOM" id="CLU_1090236_0_0_1"/>
<dbReference type="OrthoDB" id="26681at2759"/>
<dbReference type="Gene3D" id="2.130.10.10">
    <property type="entry name" value="YVTN repeat-like/Quinoprotein amine dehydrogenase"/>
    <property type="match status" value="1"/>
</dbReference>
<dbReference type="PANTHER" id="PTHR46108">
    <property type="entry name" value="BLUE CHEESE"/>
    <property type="match status" value="1"/>
</dbReference>
<gene>
    <name evidence="4" type="ORF">PAXRUDRAFT_661323</name>
</gene>
<dbReference type="InterPro" id="IPR001680">
    <property type="entry name" value="WD40_rpt"/>
</dbReference>
<keyword evidence="2" id="KW-0677">Repeat</keyword>
<dbReference type="AlphaFoldDB" id="A0A0D0E396"/>
<sequence length="282" mass="30424">MPEGLLSPPSRPDEQVQWGEGGALRVLHHGMVMQTIEATSPTCAAFADRDTLVTGSSDGIVRLWRLSHAPIPTTARPRKGHEPSLSLVHLLRKHCGAVVCVEASRAWSITVSGSSDGSAILWDLNRGLYVRSIWHAGGNGPIENSAVHLVSINESTGHVATCSTNYLWLHTINARPIARLDLVPSTPRGSLSPCVTSIAFHEREYSHLGILATGHADGSVALHTWNADGAPKDGRAQWEFLKVRNLEAGEYTSASATALKFVGETLWVGDSSGKVFRWMVSE</sequence>
<accession>A0A0D0E396</accession>
<dbReference type="InterPro" id="IPR015943">
    <property type="entry name" value="WD40/YVTN_repeat-like_dom_sf"/>
</dbReference>
<organism evidence="4 5">
    <name type="scientific">Paxillus rubicundulus Ve08.2h10</name>
    <dbReference type="NCBI Taxonomy" id="930991"/>
    <lineage>
        <taxon>Eukaryota</taxon>
        <taxon>Fungi</taxon>
        <taxon>Dikarya</taxon>
        <taxon>Basidiomycota</taxon>
        <taxon>Agaricomycotina</taxon>
        <taxon>Agaricomycetes</taxon>
        <taxon>Agaricomycetidae</taxon>
        <taxon>Boletales</taxon>
        <taxon>Paxilineae</taxon>
        <taxon>Paxillaceae</taxon>
        <taxon>Paxillus</taxon>
    </lineage>
</organism>
<dbReference type="Pfam" id="PF00400">
    <property type="entry name" value="WD40"/>
    <property type="match status" value="2"/>
</dbReference>
<dbReference type="InterPro" id="IPR051944">
    <property type="entry name" value="BEACH_domain_protein"/>
</dbReference>
<dbReference type="PROSITE" id="PS50082">
    <property type="entry name" value="WD_REPEATS_2"/>
    <property type="match status" value="2"/>
</dbReference>
<dbReference type="EMBL" id="KN824886">
    <property type="protein sequence ID" value="KIK98641.1"/>
    <property type="molecule type" value="Genomic_DNA"/>
</dbReference>
<reference evidence="4 5" key="1">
    <citation type="submission" date="2014-04" db="EMBL/GenBank/DDBJ databases">
        <authorList>
            <consortium name="DOE Joint Genome Institute"/>
            <person name="Kuo A."/>
            <person name="Kohler A."/>
            <person name="Jargeat P."/>
            <person name="Nagy L.G."/>
            <person name="Floudas D."/>
            <person name="Copeland A."/>
            <person name="Barry K.W."/>
            <person name="Cichocki N."/>
            <person name="Veneault-Fourrey C."/>
            <person name="LaButti K."/>
            <person name="Lindquist E.A."/>
            <person name="Lipzen A."/>
            <person name="Lundell T."/>
            <person name="Morin E."/>
            <person name="Murat C."/>
            <person name="Sun H."/>
            <person name="Tunlid A."/>
            <person name="Henrissat B."/>
            <person name="Grigoriev I.V."/>
            <person name="Hibbett D.S."/>
            <person name="Martin F."/>
            <person name="Nordberg H.P."/>
            <person name="Cantor M.N."/>
            <person name="Hua S.X."/>
        </authorList>
    </citation>
    <scope>NUCLEOTIDE SEQUENCE [LARGE SCALE GENOMIC DNA]</scope>
    <source>
        <strain evidence="4 5">Ve08.2h10</strain>
    </source>
</reference>
<evidence type="ECO:0000256" key="1">
    <source>
        <dbReference type="ARBA" id="ARBA00022574"/>
    </source>
</evidence>
<dbReference type="SMART" id="SM00320">
    <property type="entry name" value="WD40"/>
    <property type="match status" value="3"/>
</dbReference>
<dbReference type="PANTHER" id="PTHR46108:SF4">
    <property type="entry name" value="BLUE CHEESE"/>
    <property type="match status" value="1"/>
</dbReference>
<dbReference type="InterPro" id="IPR036322">
    <property type="entry name" value="WD40_repeat_dom_sf"/>
</dbReference>
<protein>
    <submittedName>
        <fullName evidence="4">Unplaced genomic scaffold scaffold_64, whole genome shotgun sequence</fullName>
    </submittedName>
</protein>
<keyword evidence="1 3" id="KW-0853">WD repeat</keyword>
<dbReference type="InterPro" id="IPR019775">
    <property type="entry name" value="WD40_repeat_CS"/>
</dbReference>
<name>A0A0D0E396_9AGAM</name>
<dbReference type="STRING" id="930991.A0A0D0E396"/>
<evidence type="ECO:0000256" key="2">
    <source>
        <dbReference type="ARBA" id="ARBA00022737"/>
    </source>
</evidence>
<dbReference type="InParanoid" id="A0A0D0E396"/>
<keyword evidence="5" id="KW-1185">Reference proteome</keyword>
<evidence type="ECO:0000313" key="4">
    <source>
        <dbReference type="EMBL" id="KIK98641.1"/>
    </source>
</evidence>
<dbReference type="SUPFAM" id="SSF50978">
    <property type="entry name" value="WD40 repeat-like"/>
    <property type="match status" value="1"/>
</dbReference>
<feature type="repeat" description="WD" evidence="3">
    <location>
        <begin position="48"/>
        <end position="74"/>
    </location>
</feature>
<evidence type="ECO:0000313" key="5">
    <source>
        <dbReference type="Proteomes" id="UP000054538"/>
    </source>
</evidence>
<dbReference type="Proteomes" id="UP000054538">
    <property type="component" value="Unassembled WGS sequence"/>
</dbReference>
<proteinExistence type="predicted"/>
<evidence type="ECO:0000256" key="3">
    <source>
        <dbReference type="PROSITE-ProRule" id="PRU00221"/>
    </source>
</evidence>